<dbReference type="InterPro" id="IPR029045">
    <property type="entry name" value="ClpP/crotonase-like_dom_sf"/>
</dbReference>
<dbReference type="PANTHER" id="PTHR11941:SF54">
    <property type="entry name" value="ENOYL-COA HYDRATASE, MITOCHONDRIAL"/>
    <property type="match status" value="1"/>
</dbReference>
<reference evidence="1 2" key="1">
    <citation type="journal article" date="2011" name="Syst. Appl. Microbiol.">
        <title>Defluviimonas denitrificans gen. nov., sp. nov., and Pararhodobacter aggregans gen. nov., sp. nov., non-phototrophic Rhodobacteraceae from the biofilter of a marine aquaculture.</title>
        <authorList>
            <person name="Foesel B.U."/>
            <person name="Drake H.L."/>
            <person name="Schramm A."/>
        </authorList>
    </citation>
    <scope>NUCLEOTIDE SEQUENCE [LARGE SCALE GENOMIC DNA]</scope>
    <source>
        <strain evidence="1 2">D1-19</strain>
    </source>
</reference>
<organism evidence="1 2">
    <name type="scientific">Pararhodobacter aggregans</name>
    <dbReference type="NCBI Taxonomy" id="404875"/>
    <lineage>
        <taxon>Bacteria</taxon>
        <taxon>Pseudomonadati</taxon>
        <taxon>Pseudomonadota</taxon>
        <taxon>Alphaproteobacteria</taxon>
        <taxon>Rhodobacterales</taxon>
        <taxon>Paracoccaceae</taxon>
        <taxon>Pararhodobacter</taxon>
    </lineage>
</organism>
<dbReference type="AlphaFoldDB" id="A0A2T7USF4"/>
<dbReference type="OrthoDB" id="5730382at2"/>
<dbReference type="InterPro" id="IPR001753">
    <property type="entry name" value="Enoyl-CoA_hydra/iso"/>
</dbReference>
<dbReference type="Pfam" id="PF00378">
    <property type="entry name" value="ECH_1"/>
    <property type="match status" value="1"/>
</dbReference>
<dbReference type="PANTHER" id="PTHR11941">
    <property type="entry name" value="ENOYL-COA HYDRATASE-RELATED"/>
    <property type="match status" value="1"/>
</dbReference>
<protein>
    <submittedName>
        <fullName evidence="1">Enoyl-CoA hydratase</fullName>
    </submittedName>
</protein>
<dbReference type="Gene3D" id="3.90.226.10">
    <property type="entry name" value="2-enoyl-CoA Hydratase, Chain A, domain 1"/>
    <property type="match status" value="1"/>
</dbReference>
<proteinExistence type="predicted"/>
<dbReference type="CDD" id="cd06558">
    <property type="entry name" value="crotonase-like"/>
    <property type="match status" value="1"/>
</dbReference>
<accession>A0A2T7USF4</accession>
<dbReference type="SUPFAM" id="SSF52096">
    <property type="entry name" value="ClpP/crotonase"/>
    <property type="match status" value="1"/>
</dbReference>
<evidence type="ECO:0000313" key="1">
    <source>
        <dbReference type="EMBL" id="PVE47675.1"/>
    </source>
</evidence>
<dbReference type="GO" id="GO:0003824">
    <property type="term" value="F:catalytic activity"/>
    <property type="evidence" value="ECO:0007669"/>
    <property type="project" value="UniProtKB-ARBA"/>
</dbReference>
<dbReference type="Proteomes" id="UP000244810">
    <property type="component" value="Unassembled WGS sequence"/>
</dbReference>
<sequence length="247" mass="26737">MTEPLIRYDEDDGIAVIALDRPAKRNAIDSRMAAELDAAFQRFARGPARAAVLTSASPGIFCAGADLHDPPTEAWRALPEIGFRTDKPIVAALGGKVIGLGFMLSAMCDLCVAAEDTEFHFPEAKLGFSLAAVSAATNRLPPRMAMELLLLGRPIPARRAYDIGFVNDLVPPGAQLEAGKAMARALAANSRDVVGNLKRLTLDVLGETPSQQHYAVRRLEEAMMQGPDAGEGLRAFREKRRPDFTRR</sequence>
<dbReference type="GO" id="GO:0006635">
    <property type="term" value="P:fatty acid beta-oxidation"/>
    <property type="evidence" value="ECO:0007669"/>
    <property type="project" value="TreeGrafter"/>
</dbReference>
<name>A0A2T7USF4_9RHOB</name>
<keyword evidence="2" id="KW-1185">Reference proteome</keyword>
<evidence type="ECO:0000313" key="2">
    <source>
        <dbReference type="Proteomes" id="UP000244810"/>
    </source>
</evidence>
<comment type="caution">
    <text evidence="1">The sequence shown here is derived from an EMBL/GenBank/DDBJ whole genome shotgun (WGS) entry which is preliminary data.</text>
</comment>
<dbReference type="RefSeq" id="WP_107751047.1">
    <property type="nucleotide sequence ID" value="NZ_QBKF01000003.1"/>
</dbReference>
<dbReference type="EMBL" id="QDDR01000004">
    <property type="protein sequence ID" value="PVE47675.1"/>
    <property type="molecule type" value="Genomic_DNA"/>
</dbReference>
<gene>
    <name evidence="1" type="ORF">DDE23_09525</name>
</gene>